<keyword evidence="1 5" id="KW-0378">Hydrolase</keyword>
<evidence type="ECO:0000259" key="4">
    <source>
        <dbReference type="Pfam" id="PF00326"/>
    </source>
</evidence>
<evidence type="ECO:0000313" key="5">
    <source>
        <dbReference type="EMBL" id="GAA3178611.1"/>
    </source>
</evidence>
<dbReference type="InterPro" id="IPR011042">
    <property type="entry name" value="6-blade_b-propeller_TolB-like"/>
</dbReference>
<proteinExistence type="predicted"/>
<evidence type="ECO:0000256" key="2">
    <source>
        <dbReference type="ARBA" id="ARBA00022825"/>
    </source>
</evidence>
<dbReference type="Gene3D" id="2.120.10.30">
    <property type="entry name" value="TolB, C-terminal domain"/>
    <property type="match status" value="1"/>
</dbReference>
<dbReference type="PANTHER" id="PTHR42776">
    <property type="entry name" value="SERINE PEPTIDASE S9 FAMILY MEMBER"/>
    <property type="match status" value="1"/>
</dbReference>
<evidence type="ECO:0000256" key="3">
    <source>
        <dbReference type="SAM" id="MobiDB-lite"/>
    </source>
</evidence>
<dbReference type="InterPro" id="IPR001375">
    <property type="entry name" value="Peptidase_S9_cat"/>
</dbReference>
<comment type="caution">
    <text evidence="5">The sequence shown here is derived from an EMBL/GenBank/DDBJ whole genome shotgun (WGS) entry which is preliminary data.</text>
</comment>
<dbReference type="GO" id="GO:0016787">
    <property type="term" value="F:hydrolase activity"/>
    <property type="evidence" value="ECO:0007669"/>
    <property type="project" value="UniProtKB-KW"/>
</dbReference>
<evidence type="ECO:0000256" key="1">
    <source>
        <dbReference type="ARBA" id="ARBA00022801"/>
    </source>
</evidence>
<dbReference type="RefSeq" id="WP_344690362.1">
    <property type="nucleotide sequence ID" value="NZ_BAAAVV010000010.1"/>
</dbReference>
<dbReference type="Pfam" id="PF00326">
    <property type="entry name" value="Peptidase_S9"/>
    <property type="match status" value="1"/>
</dbReference>
<dbReference type="Pfam" id="PF07676">
    <property type="entry name" value="PD40"/>
    <property type="match status" value="1"/>
</dbReference>
<dbReference type="PANTHER" id="PTHR42776:SF27">
    <property type="entry name" value="DIPEPTIDYL PEPTIDASE FAMILY MEMBER 6"/>
    <property type="match status" value="1"/>
</dbReference>
<organism evidence="5 6">
    <name type="scientific">Blastococcus jejuensis</name>
    <dbReference type="NCBI Taxonomy" id="351224"/>
    <lineage>
        <taxon>Bacteria</taxon>
        <taxon>Bacillati</taxon>
        <taxon>Actinomycetota</taxon>
        <taxon>Actinomycetes</taxon>
        <taxon>Geodermatophilales</taxon>
        <taxon>Geodermatophilaceae</taxon>
        <taxon>Blastococcus</taxon>
    </lineage>
</organism>
<dbReference type="EMBL" id="BAAAVV010000010">
    <property type="protein sequence ID" value="GAA3178611.1"/>
    <property type="molecule type" value="Genomic_DNA"/>
</dbReference>
<accession>A0ABP6PML8</accession>
<dbReference type="SUPFAM" id="SSF53474">
    <property type="entry name" value="alpha/beta-Hydrolases"/>
    <property type="match status" value="1"/>
</dbReference>
<reference evidence="6" key="1">
    <citation type="journal article" date="2019" name="Int. J. Syst. Evol. Microbiol.">
        <title>The Global Catalogue of Microorganisms (GCM) 10K type strain sequencing project: providing services to taxonomists for standard genome sequencing and annotation.</title>
        <authorList>
            <consortium name="The Broad Institute Genomics Platform"/>
            <consortium name="The Broad Institute Genome Sequencing Center for Infectious Disease"/>
            <person name="Wu L."/>
            <person name="Ma J."/>
        </authorList>
    </citation>
    <scope>NUCLEOTIDE SEQUENCE [LARGE SCALE GENOMIC DNA]</scope>
    <source>
        <strain evidence="6">JCM 15614</strain>
    </source>
</reference>
<protein>
    <submittedName>
        <fullName evidence="5">Alpha/beta fold hydrolase</fullName>
    </submittedName>
</protein>
<feature type="domain" description="Peptidase S9 prolyl oligopeptidase catalytic" evidence="4">
    <location>
        <begin position="419"/>
        <end position="626"/>
    </location>
</feature>
<keyword evidence="2" id="KW-0720">Serine protease</keyword>
<dbReference type="PRINTS" id="PR00862">
    <property type="entry name" value="PROLIGOPTASE"/>
</dbReference>
<feature type="region of interest" description="Disordered" evidence="3">
    <location>
        <begin position="1"/>
        <end position="20"/>
    </location>
</feature>
<evidence type="ECO:0000313" key="6">
    <source>
        <dbReference type="Proteomes" id="UP001499924"/>
    </source>
</evidence>
<dbReference type="SUPFAM" id="SSF50993">
    <property type="entry name" value="Peptidase/esterase 'gauge' domain"/>
    <property type="match status" value="1"/>
</dbReference>
<keyword evidence="2" id="KW-0645">Protease</keyword>
<name>A0ABP6PML8_9ACTN</name>
<dbReference type="InterPro" id="IPR002470">
    <property type="entry name" value="Peptidase_S9A"/>
</dbReference>
<gene>
    <name evidence="5" type="ORF">GCM10010531_35620</name>
</gene>
<dbReference type="InterPro" id="IPR011659">
    <property type="entry name" value="WD40"/>
</dbReference>
<keyword evidence="6" id="KW-1185">Reference proteome</keyword>
<dbReference type="Gene3D" id="3.40.50.1820">
    <property type="entry name" value="alpha/beta hydrolase"/>
    <property type="match status" value="1"/>
</dbReference>
<dbReference type="Proteomes" id="UP001499924">
    <property type="component" value="Unassembled WGS sequence"/>
</dbReference>
<dbReference type="InterPro" id="IPR029058">
    <property type="entry name" value="AB_hydrolase_fold"/>
</dbReference>
<sequence length="626" mass="65316">MTTPLTRRPSGPQLAPRAASGLPEDVRRVIAGIASAPGAWCPALSPDGDRVAYVTDRSGTPRLEVAAVDGATPPWTVSGPDQEVVSVAWSPDGGRLAYLVSPGGSICAELHVVRPDGAGRRLLAGEDPRATVFAGGWTGPGHYVCSIAPGDGPDADVVLVDVVTAEQRTLARGGFLSVTSVSADERFVLARRGPRGYRHIVVAEVATGVQRRVLALDAPGGLASEDGRFGPDGSVYVRASLPGPPFTDRAGLVAVPLSDDGVPGEGRVVLARPDADLDGYALLADGTVLAVWTTDGVTELWLHALDDGAVLRRIGLPEPVMPGWSLAADGATLIAELTGPRAPRALWRVPLTGGDRAVPLPSGPQHPDPALLVTPVRHEYLAADGLRLAGWLYVPRGVRGPNRTVVSFHGGPEGQERPDFSPVAQSLVAAGFTVFAPNVRGSGGCGRAFTTADDGPAREASFLDVPTTVDRLVAAGIAEPGRIGAHGWSYGGYLALVALTRWPDLFAAGATLAGMSDLRTFFAGTEPWMAAASVTEYGDPVADREMLGAISPMTMVERLRSPVLLAHGDRDTNVPVAESVQLHQALQALGATSDLLLLPGEGHTVVGRDHLVELSGRVAAWFDRWL</sequence>